<dbReference type="Proteomes" id="UP000524535">
    <property type="component" value="Unassembled WGS sequence"/>
</dbReference>
<dbReference type="EMBL" id="JACIGY010000008">
    <property type="protein sequence ID" value="MBB4414035.1"/>
    <property type="molecule type" value="Genomic_DNA"/>
</dbReference>
<accession>A0A7W6TK77</accession>
<dbReference type="EMBL" id="JACIGW010000007">
    <property type="protein sequence ID" value="MBB4350978.1"/>
    <property type="molecule type" value="Genomic_DNA"/>
</dbReference>
<evidence type="ECO:0000313" key="2">
    <source>
        <dbReference type="EMBL" id="MBB4414035.1"/>
    </source>
</evidence>
<organism evidence="2 5">
    <name type="scientific">Aliirhizobium cellulosilyticum</name>
    <dbReference type="NCBI Taxonomy" id="393664"/>
    <lineage>
        <taxon>Bacteria</taxon>
        <taxon>Pseudomonadati</taxon>
        <taxon>Pseudomonadota</taxon>
        <taxon>Alphaproteobacteria</taxon>
        <taxon>Hyphomicrobiales</taxon>
        <taxon>Rhizobiaceae</taxon>
        <taxon>Aliirhizobium</taxon>
    </lineage>
</organism>
<dbReference type="Proteomes" id="UP000520770">
    <property type="component" value="Unassembled WGS sequence"/>
</dbReference>
<reference evidence="4 5" key="1">
    <citation type="submission" date="2020-08" db="EMBL/GenBank/DDBJ databases">
        <title>Genomic Encyclopedia of Type Strains, Phase IV (KMG-V): Genome sequencing to study the core and pangenomes of soil and plant-associated prokaryotes.</title>
        <authorList>
            <person name="Whitman W."/>
        </authorList>
    </citation>
    <scope>NUCLEOTIDE SEQUENCE [LARGE SCALE GENOMIC DNA]</scope>
    <source>
        <strain evidence="2 5">SEMIA 444</strain>
        <strain evidence="1 4">SEMIA 448</strain>
        <strain evidence="3 6">SEMIA 452</strain>
    </source>
</reference>
<name>A0A7W6TK77_9HYPH</name>
<comment type="caution">
    <text evidence="2">The sequence shown here is derived from an EMBL/GenBank/DDBJ whole genome shotgun (WGS) entry which is preliminary data.</text>
</comment>
<dbReference type="EMBL" id="JACIHM010000008">
    <property type="protein sequence ID" value="MBB4448650.1"/>
    <property type="molecule type" value="Genomic_DNA"/>
</dbReference>
<keyword evidence="5" id="KW-1185">Reference proteome</keyword>
<protein>
    <submittedName>
        <fullName evidence="2">Uncharacterized protein</fullName>
    </submittedName>
</protein>
<evidence type="ECO:0000313" key="6">
    <source>
        <dbReference type="Proteomes" id="UP000576087"/>
    </source>
</evidence>
<proteinExistence type="predicted"/>
<evidence type="ECO:0000313" key="1">
    <source>
        <dbReference type="EMBL" id="MBB4350978.1"/>
    </source>
</evidence>
<dbReference type="Proteomes" id="UP000576087">
    <property type="component" value="Unassembled WGS sequence"/>
</dbReference>
<dbReference type="AlphaFoldDB" id="A0A7W6TK77"/>
<evidence type="ECO:0000313" key="5">
    <source>
        <dbReference type="Proteomes" id="UP000524535"/>
    </source>
</evidence>
<gene>
    <name evidence="2" type="ORF">GGE31_004573</name>
    <name evidence="1" type="ORF">GGE33_004752</name>
    <name evidence="3" type="ORF">GGE35_004496</name>
</gene>
<sequence>MDDEPFVRAIARSGCHRQERKQISGLAENNHPQFQEKVTMG</sequence>
<evidence type="ECO:0000313" key="3">
    <source>
        <dbReference type="EMBL" id="MBB4448650.1"/>
    </source>
</evidence>
<evidence type="ECO:0000313" key="4">
    <source>
        <dbReference type="Proteomes" id="UP000520770"/>
    </source>
</evidence>
<dbReference type="RefSeq" id="WP_281388878.1">
    <property type="nucleotide sequence ID" value="NZ_JACIGW010000007.1"/>
</dbReference>